<dbReference type="InterPro" id="IPR007832">
    <property type="entry name" value="RNA_pol_Rpc34"/>
</dbReference>
<dbReference type="InterPro" id="IPR036388">
    <property type="entry name" value="WH-like_DNA-bd_sf"/>
</dbReference>
<organism evidence="7 8">
    <name type="scientific">Hydra vulgaris</name>
    <name type="common">Hydra</name>
    <name type="synonym">Hydra attenuata</name>
    <dbReference type="NCBI Taxonomy" id="6087"/>
    <lineage>
        <taxon>Eukaryota</taxon>
        <taxon>Metazoa</taxon>
        <taxon>Cnidaria</taxon>
        <taxon>Hydrozoa</taxon>
        <taxon>Hydroidolina</taxon>
        <taxon>Anthoathecata</taxon>
        <taxon>Aplanulata</taxon>
        <taxon>Hydridae</taxon>
        <taxon>Hydra</taxon>
    </lineage>
</organism>
<keyword evidence="7" id="KW-1185">Reference proteome</keyword>
<dbReference type="Gene3D" id="1.10.10.10">
    <property type="entry name" value="Winged helix-like DNA-binding domain superfamily/Winged helix DNA-binding domain"/>
    <property type="match status" value="2"/>
</dbReference>
<keyword evidence="5 6" id="KW-0539">Nucleus</keyword>
<evidence type="ECO:0000256" key="1">
    <source>
        <dbReference type="ARBA" id="ARBA00004123"/>
    </source>
</evidence>
<dbReference type="SUPFAM" id="SSF46785">
    <property type="entry name" value="Winged helix' DNA-binding domain"/>
    <property type="match status" value="2"/>
</dbReference>
<evidence type="ECO:0000313" key="8">
    <source>
        <dbReference type="RefSeq" id="XP_065660634.1"/>
    </source>
</evidence>
<comment type="function">
    <text evidence="6">DNA-dependent RNA polymerase catalyzes the transcription of DNA into RNA using the four ribonucleoside triphosphates as substrates. Specific peripheric component of RNA polymerase III which synthesizes small RNAs, such as 5S rRNA and tRNAs.</text>
</comment>
<accession>A0ABM4CFY7</accession>
<dbReference type="InterPro" id="IPR016049">
    <property type="entry name" value="RNA_pol_Rpc34-like"/>
</dbReference>
<dbReference type="GO" id="GO:0000428">
    <property type="term" value="C:DNA-directed RNA polymerase complex"/>
    <property type="evidence" value="ECO:0007669"/>
    <property type="project" value="UniProtKB-KW"/>
</dbReference>
<evidence type="ECO:0000256" key="6">
    <source>
        <dbReference type="PIRNR" id="PIRNR028763"/>
    </source>
</evidence>
<comment type="subcellular location">
    <subcellularLocation>
        <location evidence="1 6">Nucleus</location>
    </subcellularLocation>
</comment>
<dbReference type="PIRSF" id="PIRSF028763">
    <property type="entry name" value="RNA_pol_Rpc34"/>
    <property type="match status" value="1"/>
</dbReference>
<name>A0ABM4CFY7_HYDVU</name>
<gene>
    <name evidence="8" type="primary">LOC100208788</name>
</gene>
<sequence length="318" mass="35629">MASVSNLIQVKSEAVDFIDIEAKIVDLCKSNPKGIIDSDVKAVLHDVSTQQYVKAINRLLSTGQIELLKSGAKLLYKYKDSQAASKTKGFEAEEKLIYQVIESSDNKGIWIRDIRFKCNLPMTQVNKVLKNLESKKLIKSVTSVGAGKKKVYMLYNMVPDTSVTGGAWYSDQDFEAEFVDILNQQCHKFLLQKLQQAQEMKIDPLLQRNRSYASSHEVWKYISDLGISKVSLTIKDIETILSTLLYDGMAEMIIVSDSSLDNTESGVIQKKLYRAVKPLLPVTGLMRIPCGVCPVVKNCYPGGLVSPQTCVYIKEWLD</sequence>
<dbReference type="Pfam" id="PF05158">
    <property type="entry name" value="RNA_pol_Rpc34"/>
    <property type="match status" value="1"/>
</dbReference>
<evidence type="ECO:0000256" key="2">
    <source>
        <dbReference type="ARBA" id="ARBA00011038"/>
    </source>
</evidence>
<keyword evidence="3 6" id="KW-0240">DNA-directed RNA polymerase</keyword>
<evidence type="ECO:0000313" key="7">
    <source>
        <dbReference type="Proteomes" id="UP001652625"/>
    </source>
</evidence>
<evidence type="ECO:0000256" key="4">
    <source>
        <dbReference type="ARBA" id="ARBA00023163"/>
    </source>
</evidence>
<dbReference type="Proteomes" id="UP001652625">
    <property type="component" value="Chromosome 09"/>
</dbReference>
<comment type="similarity">
    <text evidence="2 6">Belongs to the eukaryotic RPC34/RPC39 RNA polymerase subunit family.</text>
</comment>
<dbReference type="GeneID" id="100208788"/>
<dbReference type="RefSeq" id="XP_065660634.1">
    <property type="nucleotide sequence ID" value="XM_065804562.1"/>
</dbReference>
<protein>
    <recommendedName>
        <fullName evidence="6">DNA-directed RNA polymerase III subunit RPC6</fullName>
        <shortName evidence="6">RNA polymerase III subunit C6</shortName>
    </recommendedName>
</protein>
<keyword evidence="4 6" id="KW-0804">Transcription</keyword>
<dbReference type="PANTHER" id="PTHR12780">
    <property type="entry name" value="RNA POLYMERASE III DNA DIRECTED , 39KD SUBUNIT-RELATED"/>
    <property type="match status" value="1"/>
</dbReference>
<proteinExistence type="inferred from homology"/>
<reference evidence="8" key="1">
    <citation type="submission" date="2025-08" db="UniProtKB">
        <authorList>
            <consortium name="RefSeq"/>
        </authorList>
    </citation>
    <scope>IDENTIFICATION</scope>
</reference>
<evidence type="ECO:0000256" key="3">
    <source>
        <dbReference type="ARBA" id="ARBA00022478"/>
    </source>
</evidence>
<dbReference type="InterPro" id="IPR036390">
    <property type="entry name" value="WH_DNA-bd_sf"/>
</dbReference>
<evidence type="ECO:0000256" key="5">
    <source>
        <dbReference type="ARBA" id="ARBA00023242"/>
    </source>
</evidence>